<keyword evidence="3" id="KW-1185">Reference proteome</keyword>
<keyword evidence="1" id="KW-0472">Membrane</keyword>
<feature type="transmembrane region" description="Helical" evidence="1">
    <location>
        <begin position="12"/>
        <end position="29"/>
    </location>
</feature>
<organism evidence="2 3">
    <name type="scientific">Photobacterium sanctipauli</name>
    <dbReference type="NCBI Taxonomy" id="1342794"/>
    <lineage>
        <taxon>Bacteria</taxon>
        <taxon>Pseudomonadati</taxon>
        <taxon>Pseudomonadota</taxon>
        <taxon>Gammaproteobacteria</taxon>
        <taxon>Vibrionales</taxon>
        <taxon>Vibrionaceae</taxon>
        <taxon>Photobacterium</taxon>
    </lineage>
</organism>
<protein>
    <submittedName>
        <fullName evidence="2">DUF2517 domain-containing protein</fullName>
    </submittedName>
</protein>
<evidence type="ECO:0000256" key="1">
    <source>
        <dbReference type="SAM" id="Phobius"/>
    </source>
</evidence>
<dbReference type="Pfam" id="PF10725">
    <property type="entry name" value="DUF2517"/>
    <property type="match status" value="1"/>
</dbReference>
<keyword evidence="1" id="KW-0812">Transmembrane</keyword>
<sequence length="68" mass="8230">MYRHYSKPYIYFRRTLVVVVGVVTFPIMVCTSVDTRSKLYSYLHRVWLKTSDKPVWLEESEHALQELY</sequence>
<dbReference type="EMBL" id="PYMA01000009">
    <property type="protein sequence ID" value="PSW18772.1"/>
    <property type="molecule type" value="Genomic_DNA"/>
</dbReference>
<keyword evidence="1" id="KW-1133">Transmembrane helix</keyword>
<dbReference type="RefSeq" id="WP_036818041.1">
    <property type="nucleotide sequence ID" value="NZ_JGVO01000120.1"/>
</dbReference>
<evidence type="ECO:0000313" key="2">
    <source>
        <dbReference type="EMBL" id="PSW18772.1"/>
    </source>
</evidence>
<dbReference type="InterPro" id="IPR019663">
    <property type="entry name" value="YbfA"/>
</dbReference>
<comment type="caution">
    <text evidence="2">The sequence shown here is derived from an EMBL/GenBank/DDBJ whole genome shotgun (WGS) entry which is preliminary data.</text>
</comment>
<proteinExistence type="predicted"/>
<reference evidence="2 3" key="1">
    <citation type="submission" date="2018-01" db="EMBL/GenBank/DDBJ databases">
        <title>Whole genome sequencing of Histamine producing bacteria.</title>
        <authorList>
            <person name="Butler K."/>
        </authorList>
    </citation>
    <scope>NUCLEOTIDE SEQUENCE [LARGE SCALE GENOMIC DNA]</scope>
    <source>
        <strain evidence="2 3">DSM 100436</strain>
    </source>
</reference>
<accession>A0A2T3NRB3</accession>
<gene>
    <name evidence="2" type="ORF">C9I98_14965</name>
</gene>
<dbReference type="AlphaFoldDB" id="A0A2T3NRB3"/>
<dbReference type="Proteomes" id="UP000241771">
    <property type="component" value="Unassembled WGS sequence"/>
</dbReference>
<dbReference type="OrthoDB" id="5588755at2"/>
<evidence type="ECO:0000313" key="3">
    <source>
        <dbReference type="Proteomes" id="UP000241771"/>
    </source>
</evidence>
<name>A0A2T3NRB3_9GAMM</name>